<protein>
    <submittedName>
        <fullName evidence="4">DDE-1 domain-containing protein</fullName>
    </submittedName>
</protein>
<reference evidence="4" key="1">
    <citation type="submission" date="2019-12" db="UniProtKB">
        <authorList>
            <consortium name="WormBaseParasite"/>
        </authorList>
    </citation>
    <scope>IDENTIFICATION</scope>
</reference>
<dbReference type="WBParaSite" id="TMUE_3000012266.1">
    <property type="protein sequence ID" value="TMUE_3000012266.1"/>
    <property type="gene ID" value="WBGene00301518"/>
</dbReference>
<evidence type="ECO:0000256" key="1">
    <source>
        <dbReference type="SAM" id="MobiDB-lite"/>
    </source>
</evidence>
<dbReference type="GO" id="GO:0003677">
    <property type="term" value="F:DNA binding"/>
    <property type="evidence" value="ECO:0007669"/>
    <property type="project" value="TreeGrafter"/>
</dbReference>
<dbReference type="GO" id="GO:0005634">
    <property type="term" value="C:nucleus"/>
    <property type="evidence" value="ECO:0007669"/>
    <property type="project" value="TreeGrafter"/>
</dbReference>
<evidence type="ECO:0000259" key="2">
    <source>
        <dbReference type="Pfam" id="PF03184"/>
    </source>
</evidence>
<organism evidence="3 4">
    <name type="scientific">Trichuris muris</name>
    <name type="common">Mouse whipworm</name>
    <dbReference type="NCBI Taxonomy" id="70415"/>
    <lineage>
        <taxon>Eukaryota</taxon>
        <taxon>Metazoa</taxon>
        <taxon>Ecdysozoa</taxon>
        <taxon>Nematoda</taxon>
        <taxon>Enoplea</taxon>
        <taxon>Dorylaimia</taxon>
        <taxon>Trichinellida</taxon>
        <taxon>Trichuridae</taxon>
        <taxon>Trichuris</taxon>
    </lineage>
</organism>
<dbReference type="STRING" id="70415.A0A5S6QY02"/>
<evidence type="ECO:0000313" key="4">
    <source>
        <dbReference type="WBParaSite" id="TMUE_3000012266.1"/>
    </source>
</evidence>
<dbReference type="InterPro" id="IPR050863">
    <property type="entry name" value="CenT-Element_Derived"/>
</dbReference>
<name>A0A5S6QY02_TRIMR</name>
<dbReference type="InterPro" id="IPR004875">
    <property type="entry name" value="DDE_SF_endonuclease_dom"/>
</dbReference>
<sequence length="393" mass="45100">MRTSRFEEMEEALYVWFLQNRTAGNPVIMRESRVLQRAKRHGIRCHTINGEKLSTDEGSAEDFREELRKFLDEGGYDFDFVYNADETGLNWKAPPTQSLVERGEENAPGYKSRKERVTILLCANSTGSHRLPLHLIATAKNARSFMGVKSLPVAYGHQKKAWMNFHLVEDWMKKVFIPVVKRYQEAIGKTGKVLLLIDNAPAHPVIDLLNSVDELVTVKFFPPNVISLIQPMDQGVIRSFKGLYRKNLLRELLMKYDNTAESVTAFYKRISLRDCCYMAATSWESVKQTTLRNSWNRVLGKSASGADGGRDDGVEIEEIARMLRIMSMCGECESSEVERWLGCDSEDQNFQMMNDEEIVESPTRRKTKKSSERRKQGCRLSLRIMLPFNTSKM</sequence>
<proteinExistence type="predicted"/>
<evidence type="ECO:0000313" key="3">
    <source>
        <dbReference type="Proteomes" id="UP000046395"/>
    </source>
</evidence>
<accession>A0A5S6QY02</accession>
<feature type="region of interest" description="Disordered" evidence="1">
    <location>
        <begin position="354"/>
        <end position="376"/>
    </location>
</feature>
<dbReference type="InterPro" id="IPR036397">
    <property type="entry name" value="RNaseH_sf"/>
</dbReference>
<dbReference type="Proteomes" id="UP000046395">
    <property type="component" value="Unassembled WGS sequence"/>
</dbReference>
<dbReference type="AlphaFoldDB" id="A0A5S6QY02"/>
<dbReference type="PANTHER" id="PTHR19303">
    <property type="entry name" value="TRANSPOSON"/>
    <property type="match status" value="1"/>
</dbReference>
<feature type="domain" description="DDE-1" evidence="2">
    <location>
        <begin position="114"/>
        <end position="295"/>
    </location>
</feature>
<dbReference type="Pfam" id="PF03184">
    <property type="entry name" value="DDE_1"/>
    <property type="match status" value="1"/>
</dbReference>
<dbReference type="Gene3D" id="3.30.420.10">
    <property type="entry name" value="Ribonuclease H-like superfamily/Ribonuclease H"/>
    <property type="match status" value="1"/>
</dbReference>
<keyword evidence="3" id="KW-1185">Reference proteome</keyword>
<dbReference type="PANTHER" id="PTHR19303:SF16">
    <property type="entry name" value="JERKY PROTEIN HOMOLOG-LIKE"/>
    <property type="match status" value="1"/>
</dbReference>